<evidence type="ECO:0000259" key="3">
    <source>
        <dbReference type="SMART" id="SM01172"/>
    </source>
</evidence>
<dbReference type="CDD" id="cd01910">
    <property type="entry name" value="Wali7"/>
    <property type="match status" value="1"/>
</dbReference>
<dbReference type="SUPFAM" id="SSF56235">
    <property type="entry name" value="N-terminal nucleophile aminohydrolases (Ntn hydrolases)"/>
    <property type="match status" value="1"/>
</dbReference>
<evidence type="ECO:0000256" key="2">
    <source>
        <dbReference type="SAM" id="Phobius"/>
    </source>
</evidence>
<dbReference type="InterPro" id="IPR044828">
    <property type="entry name" value="TSJT1-like"/>
</dbReference>
<evidence type="ECO:0000313" key="4">
    <source>
        <dbReference type="EMBL" id="URE44507.1"/>
    </source>
</evidence>
<protein>
    <submittedName>
        <fullName evidence="4">Stem-specific protein</fullName>
    </submittedName>
</protein>
<dbReference type="OrthoDB" id="2019121at2759"/>
<dbReference type="PANTHER" id="PTHR45952:SF2">
    <property type="entry name" value="OS04G0679400 PROTEIN"/>
    <property type="match status" value="1"/>
</dbReference>
<keyword evidence="2" id="KW-1133">Transmembrane helix</keyword>
<dbReference type="EMBL" id="CP097511">
    <property type="protein sequence ID" value="URE44507.1"/>
    <property type="molecule type" value="Genomic_DNA"/>
</dbReference>
<feature type="transmembrane region" description="Helical" evidence="2">
    <location>
        <begin position="191"/>
        <end position="210"/>
    </location>
</feature>
<feature type="domain" description="DUF3700" evidence="3">
    <location>
        <begin position="250"/>
        <end position="489"/>
    </location>
</feature>
<feature type="transmembrane region" description="Helical" evidence="2">
    <location>
        <begin position="109"/>
        <end position="132"/>
    </location>
</feature>
<sequence>MNRVERDNASPSAHHREISSSSCFSLSRVKGSIWGARFPFFFTFGSLEEEGGSMGWWVRSCLQSVLKLVNSMIGFTGMGMILYALWMLRSWYKHMDGTSFGGSGSTPPWFIYTFLGLGISLCLITCVGHIAAETANTQYMVFVFLLITLEAAITAFIFLNRDWEEDFPEDPTGEFNELKNFVKSNFEMCKWIGLLVVATQALSIFTAMVLRALGPDSGTDCDSDDDSIPARLPLLRNQKHSADSTKEKMLAIFHKTVAHPPQELGCSESTSNVPPMPGYSRRQPKSSDEILRDFHSAHPAHAFCATFSGGAALACLGPRAPPPSLLHRRWFCSFDEVYCMFVGSLDNLSSLIRQYGLCGKSTNEALLVIEAYRTLRDRGPYPADQVVKDLAGSFAFVVYDNKNGAVFAALSSDGGVPLHWGIAADGSVVICDDREIMKGSCGKSYAPFPAGCMFHSEGGLRSFEHPTKKMQAMPRVDSEGMMCGASFKVDAFSKIATMPRVGSAANWASWDDSY</sequence>
<proteinExistence type="predicted"/>
<gene>
    <name evidence="4" type="ORF">MUK42_14153</name>
</gene>
<keyword evidence="5" id="KW-1185">Reference proteome</keyword>
<keyword evidence="2" id="KW-0472">Membrane</keyword>
<dbReference type="Pfam" id="PF12481">
    <property type="entry name" value="DUF3700"/>
    <property type="match status" value="1"/>
</dbReference>
<evidence type="ECO:0000313" key="5">
    <source>
        <dbReference type="Proteomes" id="UP001055439"/>
    </source>
</evidence>
<feature type="transmembrane region" description="Helical" evidence="2">
    <location>
        <begin position="139"/>
        <end position="159"/>
    </location>
</feature>
<feature type="transmembrane region" description="Helical" evidence="2">
    <location>
        <begin position="68"/>
        <end position="89"/>
    </location>
</feature>
<evidence type="ECO:0000256" key="1">
    <source>
        <dbReference type="SAM" id="MobiDB-lite"/>
    </source>
</evidence>
<dbReference type="SMART" id="SM01172">
    <property type="entry name" value="DUF3700"/>
    <property type="match status" value="1"/>
</dbReference>
<feature type="region of interest" description="Disordered" evidence="1">
    <location>
        <begin position="264"/>
        <end position="285"/>
    </location>
</feature>
<dbReference type="InterPro" id="IPR024286">
    <property type="entry name" value="DUF3700"/>
</dbReference>
<name>A0A9E7I8D6_9LILI</name>
<organism evidence="4 5">
    <name type="scientific">Musa troglodytarum</name>
    <name type="common">fe'i banana</name>
    <dbReference type="NCBI Taxonomy" id="320322"/>
    <lineage>
        <taxon>Eukaryota</taxon>
        <taxon>Viridiplantae</taxon>
        <taxon>Streptophyta</taxon>
        <taxon>Embryophyta</taxon>
        <taxon>Tracheophyta</taxon>
        <taxon>Spermatophyta</taxon>
        <taxon>Magnoliopsida</taxon>
        <taxon>Liliopsida</taxon>
        <taxon>Zingiberales</taxon>
        <taxon>Musaceae</taxon>
        <taxon>Musa</taxon>
    </lineage>
</organism>
<reference evidence="4" key="1">
    <citation type="submission" date="2022-05" db="EMBL/GenBank/DDBJ databases">
        <title>The Musa troglodytarum L. genome provides insights into the mechanism of non-climacteric behaviour and enrichment of carotenoids.</title>
        <authorList>
            <person name="Wang J."/>
        </authorList>
    </citation>
    <scope>NUCLEOTIDE SEQUENCE</scope>
    <source>
        <tissue evidence="4">Leaf</tissue>
    </source>
</reference>
<dbReference type="InterPro" id="IPR029055">
    <property type="entry name" value="Ntn_hydrolases_N"/>
</dbReference>
<dbReference type="Proteomes" id="UP001055439">
    <property type="component" value="Chromosome 9"/>
</dbReference>
<dbReference type="AlphaFoldDB" id="A0A9E7I8D6"/>
<accession>A0A9E7I8D6</accession>
<dbReference type="Gene3D" id="3.60.20.10">
    <property type="entry name" value="Glutamine Phosphoribosylpyrophosphate, subunit 1, domain 1"/>
    <property type="match status" value="1"/>
</dbReference>
<dbReference type="PANTHER" id="PTHR45952">
    <property type="entry name" value="ALUMINUM INDUCED PROTEIN WITH YGL AND LRDR MOTIFS"/>
    <property type="match status" value="1"/>
</dbReference>
<keyword evidence="2" id="KW-0812">Transmembrane</keyword>